<evidence type="ECO:0000256" key="1">
    <source>
        <dbReference type="ARBA" id="ARBA00004173"/>
    </source>
</evidence>
<reference evidence="10" key="1">
    <citation type="journal article" date="2023" name="Mol. Phylogenet. Evol.">
        <title>Genome-scale phylogeny and comparative genomics of the fungal order Sordariales.</title>
        <authorList>
            <person name="Hensen N."/>
            <person name="Bonometti L."/>
            <person name="Westerberg I."/>
            <person name="Brannstrom I.O."/>
            <person name="Guillou S."/>
            <person name="Cros-Aarteil S."/>
            <person name="Calhoun S."/>
            <person name="Haridas S."/>
            <person name="Kuo A."/>
            <person name="Mondo S."/>
            <person name="Pangilinan J."/>
            <person name="Riley R."/>
            <person name="LaButti K."/>
            <person name="Andreopoulos B."/>
            <person name="Lipzen A."/>
            <person name="Chen C."/>
            <person name="Yan M."/>
            <person name="Daum C."/>
            <person name="Ng V."/>
            <person name="Clum A."/>
            <person name="Steindorff A."/>
            <person name="Ohm R.A."/>
            <person name="Martin F."/>
            <person name="Silar P."/>
            <person name="Natvig D.O."/>
            <person name="Lalanne C."/>
            <person name="Gautier V."/>
            <person name="Ament-Velasquez S.L."/>
            <person name="Kruys A."/>
            <person name="Hutchinson M.I."/>
            <person name="Powell A.J."/>
            <person name="Barry K."/>
            <person name="Miller A.N."/>
            <person name="Grigoriev I.V."/>
            <person name="Debuchy R."/>
            <person name="Gladieux P."/>
            <person name="Hiltunen Thoren M."/>
            <person name="Johannesson H."/>
        </authorList>
    </citation>
    <scope>NUCLEOTIDE SEQUENCE</scope>
    <source>
        <strain evidence="10">CBS 314.62</strain>
    </source>
</reference>
<keyword evidence="6" id="KW-0687">Ribonucleoprotein</keyword>
<evidence type="ECO:0000259" key="9">
    <source>
        <dbReference type="Pfam" id="PF11788"/>
    </source>
</evidence>
<dbReference type="FunFam" id="3.90.79.10:FF:000018">
    <property type="entry name" value="39S ribosomal protein L46, mitochondrial"/>
    <property type="match status" value="1"/>
</dbReference>
<evidence type="ECO:0000256" key="5">
    <source>
        <dbReference type="ARBA" id="ARBA00023128"/>
    </source>
</evidence>
<feature type="compositionally biased region" description="Basic and acidic residues" evidence="8">
    <location>
        <begin position="220"/>
        <end position="238"/>
    </location>
</feature>
<accession>A0AAE1CF66</accession>
<evidence type="ECO:0000256" key="7">
    <source>
        <dbReference type="ARBA" id="ARBA00035190"/>
    </source>
</evidence>
<dbReference type="CDD" id="cd04661">
    <property type="entry name" value="NUDIX_MRP_L46"/>
    <property type="match status" value="1"/>
</dbReference>
<dbReference type="Proteomes" id="UP001270362">
    <property type="component" value="Unassembled WGS sequence"/>
</dbReference>
<keyword evidence="11" id="KW-1185">Reference proteome</keyword>
<gene>
    <name evidence="10" type="ORF">B0T22DRAFT_475210</name>
</gene>
<dbReference type="PANTHER" id="PTHR13124">
    <property type="entry name" value="39S RIBOSOMAL PROTEIN L46, MITOCHONDRIAL PRECURSOR-RELATED"/>
    <property type="match status" value="1"/>
</dbReference>
<dbReference type="GO" id="GO:0005743">
    <property type="term" value="C:mitochondrial inner membrane"/>
    <property type="evidence" value="ECO:0007669"/>
    <property type="project" value="UniProtKB-ARBA"/>
</dbReference>
<keyword evidence="4 10" id="KW-0689">Ribosomal protein</keyword>
<evidence type="ECO:0000256" key="3">
    <source>
        <dbReference type="ARBA" id="ARBA00022946"/>
    </source>
</evidence>
<dbReference type="PANTHER" id="PTHR13124:SF12">
    <property type="entry name" value="LARGE RIBOSOMAL SUBUNIT PROTEIN ML46"/>
    <property type="match status" value="1"/>
</dbReference>
<evidence type="ECO:0000313" key="11">
    <source>
        <dbReference type="Proteomes" id="UP001270362"/>
    </source>
</evidence>
<dbReference type="EMBL" id="JAULSO010000001">
    <property type="protein sequence ID" value="KAK3692262.1"/>
    <property type="molecule type" value="Genomic_DNA"/>
</dbReference>
<feature type="region of interest" description="Disordered" evidence="8">
    <location>
        <begin position="213"/>
        <end position="238"/>
    </location>
</feature>
<evidence type="ECO:0000256" key="6">
    <source>
        <dbReference type="ARBA" id="ARBA00023274"/>
    </source>
</evidence>
<dbReference type="Gene3D" id="3.90.79.10">
    <property type="entry name" value="Nucleoside Triphosphate Pyrophosphohydrolase"/>
    <property type="match status" value="1"/>
</dbReference>
<feature type="domain" description="Large ribosomal subunit protein mL46 N-terminal" evidence="9">
    <location>
        <begin position="100"/>
        <end position="236"/>
    </location>
</feature>
<evidence type="ECO:0000256" key="2">
    <source>
        <dbReference type="ARBA" id="ARBA00009070"/>
    </source>
</evidence>
<organism evidence="10 11">
    <name type="scientific">Podospora appendiculata</name>
    <dbReference type="NCBI Taxonomy" id="314037"/>
    <lineage>
        <taxon>Eukaryota</taxon>
        <taxon>Fungi</taxon>
        <taxon>Dikarya</taxon>
        <taxon>Ascomycota</taxon>
        <taxon>Pezizomycotina</taxon>
        <taxon>Sordariomycetes</taxon>
        <taxon>Sordariomycetidae</taxon>
        <taxon>Sordariales</taxon>
        <taxon>Podosporaceae</taxon>
        <taxon>Podospora</taxon>
    </lineage>
</organism>
<dbReference type="InterPro" id="IPR021757">
    <property type="entry name" value="Ribosomal_mL46_N"/>
</dbReference>
<sequence>MPAPSRGRSAVSALLKTSTRRAQVCSQCRSNGITNTSSTTARPTPSHRTQPSPLSAARRFYSSEAAAAAATSTQPPPSGQQQPPTETDSPATTTTTTTRYRIKSGIILTRPPLLTRTLTPFESSFFLYQKRLNERLSAPFRSSFYFKTDTAADLDWRIKLKERHGVPAKDIGRYNPRGRMGWNDEVLVGSRTSDPAEVAERLVLDAEMRVSEDGEEIAEDERVPVERPLPRRTEADEKNDVRRLDRALDKTLYLVVRRGEGENATWGFPSGDVPTHENLHETALRVLAESAGVNMNTWFVGRVPVAHHVSDPVVGPDGTETPRSGEKVFFLKGRIMAGQADLKGNRHGLTDFKWLTQDELRAELPADYFRSVRNMFADR</sequence>
<evidence type="ECO:0000256" key="4">
    <source>
        <dbReference type="ARBA" id="ARBA00022980"/>
    </source>
</evidence>
<dbReference type="AlphaFoldDB" id="A0AAE1CF66"/>
<dbReference type="GO" id="GO:0003735">
    <property type="term" value="F:structural constituent of ribosome"/>
    <property type="evidence" value="ECO:0007669"/>
    <property type="project" value="InterPro"/>
</dbReference>
<reference evidence="10" key="2">
    <citation type="submission" date="2023-06" db="EMBL/GenBank/DDBJ databases">
        <authorList>
            <consortium name="Lawrence Berkeley National Laboratory"/>
            <person name="Haridas S."/>
            <person name="Hensen N."/>
            <person name="Bonometti L."/>
            <person name="Westerberg I."/>
            <person name="Brannstrom I.O."/>
            <person name="Guillou S."/>
            <person name="Cros-Aarteil S."/>
            <person name="Calhoun S."/>
            <person name="Kuo A."/>
            <person name="Mondo S."/>
            <person name="Pangilinan J."/>
            <person name="Riley R."/>
            <person name="Labutti K."/>
            <person name="Andreopoulos B."/>
            <person name="Lipzen A."/>
            <person name="Chen C."/>
            <person name="Yanf M."/>
            <person name="Daum C."/>
            <person name="Ng V."/>
            <person name="Clum A."/>
            <person name="Steindorff A."/>
            <person name="Ohm R."/>
            <person name="Martin F."/>
            <person name="Silar P."/>
            <person name="Natvig D."/>
            <person name="Lalanne C."/>
            <person name="Gautier V."/>
            <person name="Ament-Velasquez S.L."/>
            <person name="Kruys A."/>
            <person name="Hutchinson M.I."/>
            <person name="Powell A.J."/>
            <person name="Barry K."/>
            <person name="Miller A.N."/>
            <person name="Grigoriev I.V."/>
            <person name="Debuchy R."/>
            <person name="Gladieux P."/>
            <person name="Thoren M.H."/>
            <person name="Johannesson H."/>
        </authorList>
    </citation>
    <scope>NUCLEOTIDE SEQUENCE</scope>
    <source>
        <strain evidence="10">CBS 314.62</strain>
    </source>
</reference>
<proteinExistence type="inferred from homology"/>
<feature type="compositionally biased region" description="Polar residues" evidence="8">
    <location>
        <begin position="17"/>
        <end position="53"/>
    </location>
</feature>
<dbReference type="Pfam" id="PF11788">
    <property type="entry name" value="MRP-L46"/>
    <property type="match status" value="1"/>
</dbReference>
<dbReference type="InterPro" id="IPR040008">
    <property type="entry name" value="Ribosomal_mL46"/>
</dbReference>
<dbReference type="InterPro" id="IPR015797">
    <property type="entry name" value="NUDIX_hydrolase-like_dom_sf"/>
</dbReference>
<keyword evidence="3" id="KW-0809">Transit peptide</keyword>
<dbReference type="InterPro" id="IPR033650">
    <property type="entry name" value="Ribosomal_mL46_NUDIX"/>
</dbReference>
<protein>
    <recommendedName>
        <fullName evidence="7">Large ribosomal subunit protein mL46</fullName>
    </recommendedName>
</protein>
<comment type="caution">
    <text evidence="10">The sequence shown here is derived from an EMBL/GenBank/DDBJ whole genome shotgun (WGS) entry which is preliminary data.</text>
</comment>
<name>A0AAE1CF66_9PEZI</name>
<feature type="region of interest" description="Disordered" evidence="8">
    <location>
        <begin position="17"/>
        <end position="98"/>
    </location>
</feature>
<dbReference type="SUPFAM" id="SSF55811">
    <property type="entry name" value="Nudix"/>
    <property type="match status" value="1"/>
</dbReference>
<comment type="similarity">
    <text evidence="2">Belongs to the mitochondrion-specific ribosomal protein mL46 family.</text>
</comment>
<evidence type="ECO:0000256" key="8">
    <source>
        <dbReference type="SAM" id="MobiDB-lite"/>
    </source>
</evidence>
<feature type="compositionally biased region" description="Low complexity" evidence="8">
    <location>
        <begin position="55"/>
        <end position="98"/>
    </location>
</feature>
<keyword evidence="5" id="KW-0496">Mitochondrion</keyword>
<evidence type="ECO:0000313" key="10">
    <source>
        <dbReference type="EMBL" id="KAK3692262.1"/>
    </source>
</evidence>
<comment type="subcellular location">
    <subcellularLocation>
        <location evidence="1">Mitochondrion</location>
    </subcellularLocation>
</comment>
<dbReference type="GO" id="GO:0005762">
    <property type="term" value="C:mitochondrial large ribosomal subunit"/>
    <property type="evidence" value="ECO:0007669"/>
    <property type="project" value="TreeGrafter"/>
</dbReference>